<dbReference type="InterPro" id="IPR000253">
    <property type="entry name" value="FHA_dom"/>
</dbReference>
<protein>
    <recommendedName>
        <fullName evidence="9">Pre-rRNA-processing protein FHL1</fullName>
    </recommendedName>
</protein>
<dbReference type="GO" id="GO:0003700">
    <property type="term" value="F:DNA-binding transcription factor activity"/>
    <property type="evidence" value="ECO:0007669"/>
    <property type="project" value="InterPro"/>
</dbReference>
<dbReference type="SUPFAM" id="SSF49879">
    <property type="entry name" value="SMAD/FHA domain"/>
    <property type="match status" value="1"/>
</dbReference>
<reference evidence="7" key="2">
    <citation type="journal article" name="BMC Genomics">
        <title>New genome assemblies reveal patterns of domestication and adaptation across Brettanomyces (Dekkera) species.</title>
        <authorList>
            <person name="Roach M.J."/>
            <person name="Borneman A.R."/>
        </authorList>
    </citation>
    <scope>NUCLEOTIDE SEQUENCE</scope>
    <source>
        <strain evidence="7">UCD 2041</strain>
    </source>
</reference>
<dbReference type="EMBL" id="CP063136">
    <property type="protein sequence ID" value="QOU21217.1"/>
    <property type="molecule type" value="Genomic_DNA"/>
</dbReference>
<feature type="region of interest" description="Disordered" evidence="4">
    <location>
        <begin position="391"/>
        <end position="417"/>
    </location>
</feature>
<feature type="compositionally biased region" description="Low complexity" evidence="4">
    <location>
        <begin position="116"/>
        <end position="137"/>
    </location>
</feature>
<dbReference type="PANTHER" id="PTHR21712">
    <property type="entry name" value="PRE-RRNA-PROCESSING PROTEIN FHL1"/>
    <property type="match status" value="1"/>
</dbReference>
<sequence length="978" mass="107173">MSSSSTQNHSIQRPKNHVLSVPSQYRQRRSSTDELAALGTVADATTELSRPPTQNEINSLLASISEDSSEPEPVSSSRMHDSVSTYNPESHSIAAYQSTSLKHVSKDVNSSKIADTSPSSAAVSYSHTSSGMTSSAVSPAHPEAAALSSTSQACPVPLDLDRSRSVRGLSVQHDEDRSNGASVNSPPESIQAYALLDFENFTFYVQTMQILLGRMVDGDKSTDVLDIHLGPQKAISRRHAKIFYNFGHQRFEMTVLGRNGAFVDDTFVEQGVTLPLKNDTGIQIGETRFRFILPGEDGSMSSSATTPGAAEGERSSISNVAEVPMNPSQAADLKAAFTDEKKRSDKLMAGAIEGHSFSDEKGNRDKSSIEGNYTDNKLGDATTMVRSTFNAQDLKSSPQPLRNCDDQDHKSATDSRSTITQVTMLGLADAHEAQAKAIAENEAFAIKKGYLPANWQHQAVGDSAHQTQTQTQGGMAVSKISSNLLVNLSDAGNGSSSQMPRKEKRRSKKRIYKPEEIPEPYRQKPGYSYCTMIIECLKQRATPRGMTLSEIYEGIREMYPYYKFCSEGWRSSVRHNLSTNQCFRKVARDGKGWFWGLTESAEEREKQEIRKQKLKEERKRRHRQRQEELSKSSSLPQKDSLSSPSLHNGPSTDKKISTSTSSSKLSGDTKRALGYLQKELVRLTKDRKLYDRGTTTQILTQALAMTIAQVNQAAKNAGIKGSPLLTLINKNPGHVTKILSAALNAATIQIARKKGLPVHLPPRNKAGSPTSKKQSALHAKSTNITVKKEVSVENSRSSSNGVSSGKVPTESAKDVIPGSSTTLKNASSASPHPIPHLLTPPNIKPMKPSSSSEMHKVGEQPAGIRKPKYYSKHSGPAMFRPISKPAPYMHDKEVGVKKVVQAKTLPSEFLKFAHPSPPVKFVKTQYENHDDGKVDKELDMMMKSLEDPAESGKKDDENVSGKRPSDEESDRLHKIQKK</sequence>
<evidence type="ECO:0008006" key="9">
    <source>
        <dbReference type="Google" id="ProtNLM"/>
    </source>
</evidence>
<keyword evidence="1 3" id="KW-0238">DNA-binding</keyword>
<dbReference type="Proteomes" id="UP000663131">
    <property type="component" value="Chromosome 8"/>
</dbReference>
<feature type="region of interest" description="Disordered" evidence="4">
    <location>
        <begin position="489"/>
        <end position="517"/>
    </location>
</feature>
<dbReference type="InterPro" id="IPR001766">
    <property type="entry name" value="Fork_head_dom"/>
</dbReference>
<dbReference type="PROSITE" id="PS00658">
    <property type="entry name" value="FORK_HEAD_2"/>
    <property type="match status" value="1"/>
</dbReference>
<feature type="compositionally biased region" description="Polar residues" evidence="4">
    <location>
        <begin position="818"/>
        <end position="830"/>
    </location>
</feature>
<dbReference type="InterPro" id="IPR045178">
    <property type="entry name" value="Fhl1/FHA1"/>
</dbReference>
<dbReference type="GeneID" id="64572863"/>
<feature type="compositionally biased region" description="Basic residues" evidence="4">
    <location>
        <begin position="502"/>
        <end position="511"/>
    </location>
</feature>
<evidence type="ECO:0000259" key="5">
    <source>
        <dbReference type="PROSITE" id="PS50006"/>
    </source>
</evidence>
<dbReference type="InterPro" id="IPR030456">
    <property type="entry name" value="TF_fork_head_CS_2"/>
</dbReference>
<feature type="compositionally biased region" description="Basic and acidic residues" evidence="4">
    <location>
        <begin position="403"/>
        <end position="413"/>
    </location>
</feature>
<feature type="domain" description="FHA" evidence="5">
    <location>
        <begin position="210"/>
        <end position="268"/>
    </location>
</feature>
<feature type="region of interest" description="Disordered" evidence="4">
    <location>
        <begin position="111"/>
        <end position="137"/>
    </location>
</feature>
<evidence type="ECO:0000313" key="7">
    <source>
        <dbReference type="EMBL" id="QOU21217.1"/>
    </source>
</evidence>
<feature type="region of interest" description="Disordered" evidence="4">
    <location>
        <begin position="757"/>
        <end position="870"/>
    </location>
</feature>
<dbReference type="RefSeq" id="XP_041137710.1">
    <property type="nucleotide sequence ID" value="XM_041279496.1"/>
</dbReference>
<dbReference type="SMART" id="SM00240">
    <property type="entry name" value="FHA"/>
    <property type="match status" value="1"/>
</dbReference>
<feature type="compositionally biased region" description="Basic and acidic residues" evidence="4">
    <location>
        <begin position="605"/>
        <end position="617"/>
    </location>
</feature>
<dbReference type="SMART" id="SM00339">
    <property type="entry name" value="FH"/>
    <property type="match status" value="1"/>
</dbReference>
<gene>
    <name evidence="7" type="ORF">BRETT_000938</name>
</gene>
<dbReference type="GO" id="GO:0060962">
    <property type="term" value="P:regulation of ribosomal protein gene transcription by RNA polymerase II"/>
    <property type="evidence" value="ECO:0007669"/>
    <property type="project" value="InterPro"/>
</dbReference>
<dbReference type="InterPro" id="IPR008984">
    <property type="entry name" value="SMAD_FHA_dom_sf"/>
</dbReference>
<feature type="region of interest" description="Disordered" evidence="4">
    <location>
        <begin position="350"/>
        <end position="378"/>
    </location>
</feature>
<dbReference type="PROSITE" id="PS50039">
    <property type="entry name" value="FORK_HEAD_3"/>
    <property type="match status" value="1"/>
</dbReference>
<feature type="compositionally biased region" description="Polar residues" evidence="4">
    <location>
        <begin position="391"/>
        <end position="400"/>
    </location>
</feature>
<dbReference type="Pfam" id="PF00250">
    <property type="entry name" value="Forkhead"/>
    <property type="match status" value="1"/>
</dbReference>
<feature type="compositionally biased region" description="Low complexity" evidence="4">
    <location>
        <begin position="631"/>
        <end position="646"/>
    </location>
</feature>
<feature type="compositionally biased region" description="Low complexity" evidence="4">
    <location>
        <begin position="63"/>
        <end position="77"/>
    </location>
</feature>
<dbReference type="AlphaFoldDB" id="A0A871R373"/>
<dbReference type="PANTHER" id="PTHR21712:SF29">
    <property type="entry name" value="PRE-RRNA-PROCESSING PROTEIN FHL1"/>
    <property type="match status" value="1"/>
</dbReference>
<evidence type="ECO:0000256" key="1">
    <source>
        <dbReference type="ARBA" id="ARBA00023125"/>
    </source>
</evidence>
<feature type="DNA-binding region" description="Fork-head" evidence="3">
    <location>
        <begin position="524"/>
        <end position="624"/>
    </location>
</feature>
<feature type="compositionally biased region" description="Polar residues" evidence="4">
    <location>
        <begin position="489"/>
        <end position="499"/>
    </location>
</feature>
<dbReference type="InterPro" id="IPR036388">
    <property type="entry name" value="WH-like_DNA-bd_sf"/>
</dbReference>
<feature type="compositionally biased region" description="Polar residues" evidence="4">
    <location>
        <begin position="767"/>
        <end position="785"/>
    </location>
</feature>
<proteinExistence type="predicted"/>
<reference evidence="7" key="1">
    <citation type="submission" date="2020-10" db="EMBL/GenBank/DDBJ databases">
        <authorList>
            <person name="Palmer J.M."/>
        </authorList>
    </citation>
    <scope>NUCLEOTIDE SEQUENCE</scope>
    <source>
        <strain evidence="7">UCD 2041</strain>
    </source>
</reference>
<keyword evidence="2 3" id="KW-0539">Nucleus</keyword>
<accession>A0A871R373</accession>
<evidence type="ECO:0000259" key="6">
    <source>
        <dbReference type="PROSITE" id="PS50039"/>
    </source>
</evidence>
<feature type="compositionally biased region" description="Polar residues" evidence="4">
    <location>
        <begin position="1"/>
        <end position="13"/>
    </location>
</feature>
<dbReference type="CDD" id="cd22701">
    <property type="entry name" value="FHA_FKH1-like"/>
    <property type="match status" value="1"/>
</dbReference>
<evidence type="ECO:0000256" key="3">
    <source>
        <dbReference type="PROSITE-ProRule" id="PRU00089"/>
    </source>
</evidence>
<evidence type="ECO:0000256" key="2">
    <source>
        <dbReference type="ARBA" id="ARBA00023242"/>
    </source>
</evidence>
<feature type="compositionally biased region" description="Low complexity" evidence="4">
    <location>
        <begin position="657"/>
        <end position="666"/>
    </location>
</feature>
<dbReference type="OrthoDB" id="5954824at2759"/>
<feature type="compositionally biased region" description="Low complexity" evidence="4">
    <location>
        <begin position="792"/>
        <end position="807"/>
    </location>
</feature>
<dbReference type="InterPro" id="IPR036390">
    <property type="entry name" value="WH_DNA-bd_sf"/>
</dbReference>
<dbReference type="Gene3D" id="1.10.10.10">
    <property type="entry name" value="Winged helix-like DNA-binding domain superfamily/Winged helix DNA-binding domain"/>
    <property type="match status" value="1"/>
</dbReference>
<feature type="region of interest" description="Disordered" evidence="4">
    <location>
        <begin position="605"/>
        <end position="669"/>
    </location>
</feature>
<dbReference type="Pfam" id="PF00498">
    <property type="entry name" value="FHA"/>
    <property type="match status" value="1"/>
</dbReference>
<dbReference type="GO" id="GO:0005634">
    <property type="term" value="C:nucleus"/>
    <property type="evidence" value="ECO:0007669"/>
    <property type="project" value="UniProtKB-SubCell"/>
</dbReference>
<dbReference type="PRINTS" id="PR00053">
    <property type="entry name" value="FORKHEAD"/>
</dbReference>
<feature type="region of interest" description="Disordered" evidence="4">
    <location>
        <begin position="296"/>
        <end position="315"/>
    </location>
</feature>
<dbReference type="KEGG" id="bbrx:BRETT_000938"/>
<organism evidence="7 8">
    <name type="scientific">Dekkera bruxellensis</name>
    <name type="common">Brettanomyces custersii</name>
    <dbReference type="NCBI Taxonomy" id="5007"/>
    <lineage>
        <taxon>Eukaryota</taxon>
        <taxon>Fungi</taxon>
        <taxon>Dikarya</taxon>
        <taxon>Ascomycota</taxon>
        <taxon>Saccharomycotina</taxon>
        <taxon>Pichiomycetes</taxon>
        <taxon>Pichiales</taxon>
        <taxon>Pichiaceae</taxon>
        <taxon>Brettanomyces</taxon>
    </lineage>
</organism>
<dbReference type="Gene3D" id="2.60.200.20">
    <property type="match status" value="1"/>
</dbReference>
<dbReference type="CDD" id="cd00059">
    <property type="entry name" value="FH_FOX"/>
    <property type="match status" value="1"/>
</dbReference>
<feature type="compositionally biased region" description="Basic and acidic residues" evidence="4">
    <location>
        <begin position="356"/>
        <end position="368"/>
    </location>
</feature>
<evidence type="ECO:0000256" key="4">
    <source>
        <dbReference type="SAM" id="MobiDB-lite"/>
    </source>
</evidence>
<feature type="compositionally biased region" description="Polar residues" evidence="4">
    <location>
        <begin position="46"/>
        <end position="62"/>
    </location>
</feature>
<dbReference type="SUPFAM" id="SSF46785">
    <property type="entry name" value="Winged helix' DNA-binding domain"/>
    <property type="match status" value="1"/>
</dbReference>
<evidence type="ECO:0000313" key="8">
    <source>
        <dbReference type="Proteomes" id="UP000663131"/>
    </source>
</evidence>
<dbReference type="PROSITE" id="PS50006">
    <property type="entry name" value="FHA_DOMAIN"/>
    <property type="match status" value="1"/>
</dbReference>
<feature type="region of interest" description="Disordered" evidence="4">
    <location>
        <begin position="942"/>
        <end position="978"/>
    </location>
</feature>
<feature type="region of interest" description="Disordered" evidence="4">
    <location>
        <begin position="1"/>
        <end position="86"/>
    </location>
</feature>
<name>A0A871R373_DEKBR</name>
<comment type="subcellular location">
    <subcellularLocation>
        <location evidence="3">Nucleus</location>
    </subcellularLocation>
</comment>
<feature type="domain" description="Fork-head" evidence="6">
    <location>
        <begin position="524"/>
        <end position="624"/>
    </location>
</feature>
<dbReference type="GO" id="GO:0043565">
    <property type="term" value="F:sequence-specific DNA binding"/>
    <property type="evidence" value="ECO:0007669"/>
    <property type="project" value="InterPro"/>
</dbReference>